<accession>A0ABT0UQU8</accession>
<feature type="transmembrane region" description="Helical" evidence="1">
    <location>
        <begin position="21"/>
        <end position="41"/>
    </location>
</feature>
<name>A0ABT0UQU8_9ACTN</name>
<sequence length="98" mass="9929">MVEVSGPRALVRKVGVVNRPLVAVGAISGLITVAAPVGLAVDPREITGQAHRAQPLTSPDTATVTALTALAIAAAAATAAVFLHARTTRHPPMPRQPA</sequence>
<feature type="transmembrane region" description="Helical" evidence="1">
    <location>
        <begin position="61"/>
        <end position="85"/>
    </location>
</feature>
<keyword evidence="1" id="KW-0472">Membrane</keyword>
<keyword evidence="1" id="KW-1133">Transmembrane helix</keyword>
<evidence type="ECO:0000313" key="3">
    <source>
        <dbReference type="Proteomes" id="UP001431429"/>
    </source>
</evidence>
<evidence type="ECO:0000256" key="1">
    <source>
        <dbReference type="SAM" id="Phobius"/>
    </source>
</evidence>
<organism evidence="2 3">
    <name type="scientific">Streptomyces albipurpureus</name>
    <dbReference type="NCBI Taxonomy" id="2897419"/>
    <lineage>
        <taxon>Bacteria</taxon>
        <taxon>Bacillati</taxon>
        <taxon>Actinomycetota</taxon>
        <taxon>Actinomycetes</taxon>
        <taxon>Kitasatosporales</taxon>
        <taxon>Streptomycetaceae</taxon>
        <taxon>Streptomyces</taxon>
    </lineage>
</organism>
<proteinExistence type="predicted"/>
<dbReference type="Proteomes" id="UP001431429">
    <property type="component" value="Unassembled WGS sequence"/>
</dbReference>
<evidence type="ECO:0000313" key="2">
    <source>
        <dbReference type="EMBL" id="MCM2389995.1"/>
    </source>
</evidence>
<dbReference type="EMBL" id="JAMQAW010000017">
    <property type="protein sequence ID" value="MCM2389995.1"/>
    <property type="molecule type" value="Genomic_DNA"/>
</dbReference>
<comment type="caution">
    <text evidence="2">The sequence shown here is derived from an EMBL/GenBank/DDBJ whole genome shotgun (WGS) entry which is preliminary data.</text>
</comment>
<keyword evidence="3" id="KW-1185">Reference proteome</keyword>
<protein>
    <submittedName>
        <fullName evidence="2">Uncharacterized protein</fullName>
    </submittedName>
</protein>
<keyword evidence="1" id="KW-0812">Transmembrane</keyword>
<reference evidence="2" key="1">
    <citation type="submission" date="2022-06" db="EMBL/GenBank/DDBJ databases">
        <title>Genome public.</title>
        <authorList>
            <person name="Sun Q."/>
        </authorList>
    </citation>
    <scope>NUCLEOTIDE SEQUENCE</scope>
    <source>
        <strain evidence="2">CWNU-1</strain>
    </source>
</reference>
<gene>
    <name evidence="2" type="ORF">NBG84_17140</name>
</gene>